<keyword evidence="1" id="KW-1185">Reference proteome</keyword>
<dbReference type="WBParaSite" id="nRc.2.0.1.t21558-RA">
    <property type="protein sequence ID" value="nRc.2.0.1.t21558-RA"/>
    <property type="gene ID" value="nRc.2.0.1.g21558"/>
</dbReference>
<name>A0A915J741_ROMCU</name>
<evidence type="ECO:0000313" key="2">
    <source>
        <dbReference type="WBParaSite" id="nRc.2.0.1.t21558-RA"/>
    </source>
</evidence>
<proteinExistence type="predicted"/>
<evidence type="ECO:0000313" key="1">
    <source>
        <dbReference type="Proteomes" id="UP000887565"/>
    </source>
</evidence>
<reference evidence="2" key="1">
    <citation type="submission" date="2022-11" db="UniProtKB">
        <authorList>
            <consortium name="WormBaseParasite"/>
        </authorList>
    </citation>
    <scope>IDENTIFICATION</scope>
</reference>
<dbReference type="AlphaFoldDB" id="A0A915J741"/>
<dbReference type="Proteomes" id="UP000887565">
    <property type="component" value="Unplaced"/>
</dbReference>
<accession>A0A915J741</accession>
<organism evidence="1 2">
    <name type="scientific">Romanomermis culicivorax</name>
    <name type="common">Nematode worm</name>
    <dbReference type="NCBI Taxonomy" id="13658"/>
    <lineage>
        <taxon>Eukaryota</taxon>
        <taxon>Metazoa</taxon>
        <taxon>Ecdysozoa</taxon>
        <taxon>Nematoda</taxon>
        <taxon>Enoplea</taxon>
        <taxon>Dorylaimia</taxon>
        <taxon>Mermithida</taxon>
        <taxon>Mermithoidea</taxon>
        <taxon>Mermithidae</taxon>
        <taxon>Romanomermis</taxon>
    </lineage>
</organism>
<protein>
    <submittedName>
        <fullName evidence="2">Uncharacterized protein</fullName>
    </submittedName>
</protein>
<sequence>MVCKLANFCNLVESFLSLLSVKKSKRLTIPEPEHGGSRITIWISNRKCYLPFVFDQSGNFFVEKDGSEKTYVASTFENQIPERIPFTFNFG</sequence>